<name>A0A916X4V7_9SPHN</name>
<feature type="chain" id="PRO_5037884798" description="UrcA family protein" evidence="1">
    <location>
        <begin position="22"/>
        <end position="128"/>
    </location>
</feature>
<evidence type="ECO:0000256" key="1">
    <source>
        <dbReference type="SAM" id="SignalP"/>
    </source>
</evidence>
<sequence length="128" mass="13715">MNRIHAAAIALAVLATSTASSGDVVVKDASLADLPYREVRFNDLNLDNQKGIDRLNTRIVRAVREVCGRADNRLLSLMSDIRDCRDQSLQRAFTARDAILAARLAARGQPDKLAAIGDSIGIAAAGTQ</sequence>
<evidence type="ECO:0008006" key="4">
    <source>
        <dbReference type="Google" id="ProtNLM"/>
    </source>
</evidence>
<protein>
    <recommendedName>
        <fullName evidence="4">UrcA family protein</fullName>
    </recommendedName>
</protein>
<evidence type="ECO:0000313" key="2">
    <source>
        <dbReference type="EMBL" id="GGB95689.1"/>
    </source>
</evidence>
<gene>
    <name evidence="2" type="ORF">GCM10011494_12710</name>
</gene>
<feature type="signal peptide" evidence="1">
    <location>
        <begin position="1"/>
        <end position="21"/>
    </location>
</feature>
<accession>A0A916X4V7</accession>
<dbReference type="Proteomes" id="UP000608154">
    <property type="component" value="Unassembled WGS sequence"/>
</dbReference>
<organism evidence="2 3">
    <name type="scientific">Novosphingobium endophyticum</name>
    <dbReference type="NCBI Taxonomy" id="1955250"/>
    <lineage>
        <taxon>Bacteria</taxon>
        <taxon>Pseudomonadati</taxon>
        <taxon>Pseudomonadota</taxon>
        <taxon>Alphaproteobacteria</taxon>
        <taxon>Sphingomonadales</taxon>
        <taxon>Sphingomonadaceae</taxon>
        <taxon>Novosphingobium</taxon>
    </lineage>
</organism>
<dbReference type="EMBL" id="BMHK01000006">
    <property type="protein sequence ID" value="GGB95689.1"/>
    <property type="molecule type" value="Genomic_DNA"/>
</dbReference>
<keyword evidence="1" id="KW-0732">Signal</keyword>
<proteinExistence type="predicted"/>
<comment type="caution">
    <text evidence="2">The sequence shown here is derived from an EMBL/GenBank/DDBJ whole genome shotgun (WGS) entry which is preliminary data.</text>
</comment>
<dbReference type="AlphaFoldDB" id="A0A916X4V7"/>
<dbReference type="RefSeq" id="WP_188769625.1">
    <property type="nucleotide sequence ID" value="NZ_BMHK01000006.1"/>
</dbReference>
<reference evidence="2" key="1">
    <citation type="journal article" date="2014" name="Int. J. Syst. Evol. Microbiol.">
        <title>Complete genome sequence of Corynebacterium casei LMG S-19264T (=DSM 44701T), isolated from a smear-ripened cheese.</title>
        <authorList>
            <consortium name="US DOE Joint Genome Institute (JGI-PGF)"/>
            <person name="Walter F."/>
            <person name="Albersmeier A."/>
            <person name="Kalinowski J."/>
            <person name="Ruckert C."/>
        </authorList>
    </citation>
    <scope>NUCLEOTIDE SEQUENCE</scope>
    <source>
        <strain evidence="2">CGMCC 1.15095</strain>
    </source>
</reference>
<keyword evidence="3" id="KW-1185">Reference proteome</keyword>
<dbReference type="NCBIfam" id="TIGR04433">
    <property type="entry name" value="UrcA_uranyl"/>
    <property type="match status" value="1"/>
</dbReference>
<dbReference type="InterPro" id="IPR030972">
    <property type="entry name" value="UrcA_uranyl"/>
</dbReference>
<evidence type="ECO:0000313" key="3">
    <source>
        <dbReference type="Proteomes" id="UP000608154"/>
    </source>
</evidence>
<reference evidence="2" key="2">
    <citation type="submission" date="2020-09" db="EMBL/GenBank/DDBJ databases">
        <authorList>
            <person name="Sun Q."/>
            <person name="Zhou Y."/>
        </authorList>
    </citation>
    <scope>NUCLEOTIDE SEQUENCE</scope>
    <source>
        <strain evidence="2">CGMCC 1.15095</strain>
    </source>
</reference>